<dbReference type="InterPro" id="IPR053157">
    <property type="entry name" value="Sterol_Uptake_Regulator"/>
</dbReference>
<dbReference type="AlphaFoldDB" id="A0A8H4XIG7"/>
<comment type="caution">
    <text evidence="1">The sequence shown here is derived from an EMBL/GenBank/DDBJ whole genome shotgun (WGS) entry which is preliminary data.</text>
</comment>
<name>A0A8H4XIG7_9HYPO</name>
<sequence>MHGLLAVSSLHYAHYNPALQAEYRLISTHYHGLALLNFRERLNNVNEENCEIYFLLASLIFTLSMTAVANPPGPRGCLTPGEVAQSLQLLQGIKCMINYKSIEEWSAHGSLAPLFRPRPEGTTTMPIPTASSSAAPVSLTPFEARLDKLCLLARQLPRSLDIINPQSACLIAIESLRNTYLECRATDLDQTPAPSWNWPLTIPHIYIDMVSAGNPVALVILAHYAAISWPFEHHDWASQGWGASLIGMIEAALEDEWQHWITWPMQSLKARIQVDSMGDD</sequence>
<dbReference type="GO" id="GO:0001228">
    <property type="term" value="F:DNA-binding transcription activator activity, RNA polymerase II-specific"/>
    <property type="evidence" value="ECO:0007669"/>
    <property type="project" value="TreeGrafter"/>
</dbReference>
<organism evidence="1 2">
    <name type="scientific">Fusarium zealandicum</name>
    <dbReference type="NCBI Taxonomy" id="1053134"/>
    <lineage>
        <taxon>Eukaryota</taxon>
        <taxon>Fungi</taxon>
        <taxon>Dikarya</taxon>
        <taxon>Ascomycota</taxon>
        <taxon>Pezizomycotina</taxon>
        <taxon>Sordariomycetes</taxon>
        <taxon>Hypocreomycetidae</taxon>
        <taxon>Hypocreales</taxon>
        <taxon>Nectriaceae</taxon>
        <taxon>Fusarium</taxon>
        <taxon>Fusarium staphyleae species complex</taxon>
    </lineage>
</organism>
<dbReference type="PANTHER" id="PTHR47784:SF5">
    <property type="entry name" value="STEROL UPTAKE CONTROL PROTEIN 2"/>
    <property type="match status" value="1"/>
</dbReference>
<accession>A0A8H4XIG7</accession>
<dbReference type="PANTHER" id="PTHR47784">
    <property type="entry name" value="STEROL UPTAKE CONTROL PROTEIN 2"/>
    <property type="match status" value="1"/>
</dbReference>
<dbReference type="Proteomes" id="UP000635477">
    <property type="component" value="Unassembled WGS sequence"/>
</dbReference>
<gene>
    <name evidence="1" type="ORF">FZEAL_6774</name>
</gene>
<proteinExistence type="predicted"/>
<reference evidence="1" key="2">
    <citation type="submission" date="2020-05" db="EMBL/GenBank/DDBJ databases">
        <authorList>
            <person name="Kim H.-S."/>
            <person name="Proctor R.H."/>
            <person name="Brown D.W."/>
        </authorList>
    </citation>
    <scope>NUCLEOTIDE SEQUENCE</scope>
    <source>
        <strain evidence="1">NRRL 22465</strain>
    </source>
</reference>
<evidence type="ECO:0000313" key="1">
    <source>
        <dbReference type="EMBL" id="KAF4976574.1"/>
    </source>
</evidence>
<dbReference type="OrthoDB" id="3546279at2759"/>
<evidence type="ECO:0000313" key="2">
    <source>
        <dbReference type="Proteomes" id="UP000635477"/>
    </source>
</evidence>
<reference evidence="1" key="1">
    <citation type="journal article" date="2020" name="BMC Genomics">
        <title>Correction to: Identification and distribution of gene clusters required for synthesis of sphingolipid metabolism inhibitors in diverse species of the filamentous fungus Fusarium.</title>
        <authorList>
            <person name="Kim H.S."/>
            <person name="Lohmar J.M."/>
            <person name="Busman M."/>
            <person name="Brown D.W."/>
            <person name="Naumann T.A."/>
            <person name="Divon H.H."/>
            <person name="Lysoe E."/>
            <person name="Uhlig S."/>
            <person name="Proctor R.H."/>
        </authorList>
    </citation>
    <scope>NUCLEOTIDE SEQUENCE</scope>
    <source>
        <strain evidence="1">NRRL 22465</strain>
    </source>
</reference>
<protein>
    <submittedName>
        <fullName evidence="1">Uncharacterized protein</fullName>
    </submittedName>
</protein>
<dbReference type="EMBL" id="JABEYC010000518">
    <property type="protein sequence ID" value="KAF4976574.1"/>
    <property type="molecule type" value="Genomic_DNA"/>
</dbReference>
<keyword evidence="2" id="KW-1185">Reference proteome</keyword>